<evidence type="ECO:0000256" key="5">
    <source>
        <dbReference type="ARBA" id="ARBA00047664"/>
    </source>
</evidence>
<dbReference type="HAMAP" id="MF_01930">
    <property type="entry name" value="PurN"/>
    <property type="match status" value="1"/>
</dbReference>
<evidence type="ECO:0000256" key="6">
    <source>
        <dbReference type="HAMAP-Rule" id="MF_01930"/>
    </source>
</evidence>
<feature type="domain" description="Formyl transferase N-terminal" evidence="7">
    <location>
        <begin position="2"/>
        <end position="182"/>
    </location>
</feature>
<gene>
    <name evidence="6" type="primary">purN</name>
    <name evidence="8" type="ORF">SAMN03080601_00595</name>
</gene>
<keyword evidence="9" id="KW-1185">Reference proteome</keyword>
<evidence type="ECO:0000313" key="8">
    <source>
        <dbReference type="EMBL" id="SKB49652.1"/>
    </source>
</evidence>
<dbReference type="UniPathway" id="UPA00074">
    <property type="reaction ID" value="UER00126"/>
</dbReference>
<dbReference type="Proteomes" id="UP000191055">
    <property type="component" value="Unassembled WGS sequence"/>
</dbReference>
<comment type="similarity">
    <text evidence="4 6">Belongs to the GART family.</text>
</comment>
<dbReference type="InterPro" id="IPR002376">
    <property type="entry name" value="Formyl_transf_N"/>
</dbReference>
<comment type="function">
    <text evidence="6">Catalyzes the transfer of a formyl group from 10-formyltetrahydrofolate to 5-phospho-ribosyl-glycinamide (GAR), producing 5-phospho-ribosyl-N-formylglycinamide (FGAR) and tetrahydrofolate.</text>
</comment>
<feature type="active site" description="Proton donor" evidence="6">
    <location>
        <position position="104"/>
    </location>
</feature>
<keyword evidence="3 6" id="KW-0658">Purine biosynthesis</keyword>
<feature type="binding site" evidence="6">
    <location>
        <position position="102"/>
    </location>
    <ligand>
        <name>(6R)-10-formyltetrahydrofolate</name>
        <dbReference type="ChEBI" id="CHEBI:195366"/>
    </ligand>
</feature>
<dbReference type="Pfam" id="PF00551">
    <property type="entry name" value="Formyl_trans_N"/>
    <property type="match status" value="1"/>
</dbReference>
<dbReference type="InterPro" id="IPR004607">
    <property type="entry name" value="GART"/>
</dbReference>
<dbReference type="InterPro" id="IPR036477">
    <property type="entry name" value="Formyl_transf_N_sf"/>
</dbReference>
<sequence>MKNIIILASGSGTNAENIIKYFNNSTTAKVTWLLSNKEDAYAITRAKNLNINTLTFTKEEFSNLDKVLHFLIEKQPDLIVLAGFLLLVPSKIVRAFPNRIVNIHPALLPAYGGKGMYGEHVHKAVIENKENKSGITIHFVNENYDEGDIIFQASCSISKNDTPESLAEKIHELEHAHFPKVIEGLLG</sequence>
<dbReference type="Gene3D" id="3.40.50.170">
    <property type="entry name" value="Formyl transferase, N-terminal domain"/>
    <property type="match status" value="1"/>
</dbReference>
<dbReference type="NCBIfam" id="TIGR00639">
    <property type="entry name" value="PurN"/>
    <property type="match status" value="1"/>
</dbReference>
<dbReference type="InterPro" id="IPR001555">
    <property type="entry name" value="GART_AS"/>
</dbReference>
<keyword evidence="2 6" id="KW-0808">Transferase</keyword>
<comment type="pathway">
    <text evidence="1 6">Purine metabolism; IMP biosynthesis via de novo pathway; N(2)-formyl-N(1)-(5-phospho-D-ribosyl)glycinamide from N(1)-(5-phospho-D-ribosyl)glycinamide (10-formyl THF route): step 1/1.</text>
</comment>
<evidence type="ECO:0000256" key="4">
    <source>
        <dbReference type="ARBA" id="ARBA00038440"/>
    </source>
</evidence>
<evidence type="ECO:0000256" key="2">
    <source>
        <dbReference type="ARBA" id="ARBA00022679"/>
    </source>
</evidence>
<comment type="caution">
    <text evidence="6">Lacks conserved residue(s) required for the propagation of feature annotation.</text>
</comment>
<proteinExistence type="inferred from homology"/>
<dbReference type="PANTHER" id="PTHR43369">
    <property type="entry name" value="PHOSPHORIBOSYLGLYCINAMIDE FORMYLTRANSFERASE"/>
    <property type="match status" value="1"/>
</dbReference>
<dbReference type="RefSeq" id="WP_079556390.1">
    <property type="nucleotide sequence ID" value="NZ_CP021904.1"/>
</dbReference>
<accession>A0A1T5BQL2</accession>
<dbReference type="SUPFAM" id="SSF53328">
    <property type="entry name" value="Formyltransferase"/>
    <property type="match status" value="1"/>
</dbReference>
<evidence type="ECO:0000259" key="7">
    <source>
        <dbReference type="Pfam" id="PF00551"/>
    </source>
</evidence>
<feature type="binding site" evidence="6">
    <location>
        <position position="58"/>
    </location>
    <ligand>
        <name>(6R)-10-formyltetrahydrofolate</name>
        <dbReference type="ChEBI" id="CHEBI:195366"/>
    </ligand>
</feature>
<dbReference type="AlphaFoldDB" id="A0A1T5BQL2"/>
<evidence type="ECO:0000256" key="3">
    <source>
        <dbReference type="ARBA" id="ARBA00022755"/>
    </source>
</evidence>
<dbReference type="EMBL" id="FUYV01000002">
    <property type="protein sequence ID" value="SKB49652.1"/>
    <property type="molecule type" value="Genomic_DNA"/>
</dbReference>
<feature type="binding site" evidence="6">
    <location>
        <begin position="12"/>
        <end position="14"/>
    </location>
    <ligand>
        <name>N(1)-(5-phospho-beta-D-ribosyl)glycinamide</name>
        <dbReference type="ChEBI" id="CHEBI:143788"/>
    </ligand>
</feature>
<dbReference type="KEGG" id="asx:CDL62_10955"/>
<dbReference type="GO" id="GO:0005829">
    <property type="term" value="C:cytosol"/>
    <property type="evidence" value="ECO:0007669"/>
    <property type="project" value="TreeGrafter"/>
</dbReference>
<dbReference type="CDD" id="cd08645">
    <property type="entry name" value="FMT_core_GART"/>
    <property type="match status" value="1"/>
</dbReference>
<comment type="catalytic activity">
    <reaction evidence="5 6">
        <text>N(1)-(5-phospho-beta-D-ribosyl)glycinamide + (6R)-10-formyltetrahydrofolate = N(2)-formyl-N(1)-(5-phospho-beta-D-ribosyl)glycinamide + (6S)-5,6,7,8-tetrahydrofolate + H(+)</text>
        <dbReference type="Rhea" id="RHEA:15053"/>
        <dbReference type="ChEBI" id="CHEBI:15378"/>
        <dbReference type="ChEBI" id="CHEBI:57453"/>
        <dbReference type="ChEBI" id="CHEBI:143788"/>
        <dbReference type="ChEBI" id="CHEBI:147286"/>
        <dbReference type="ChEBI" id="CHEBI:195366"/>
        <dbReference type="EC" id="2.1.2.2"/>
    </reaction>
</comment>
<organism evidence="8 9">
    <name type="scientific">Alkalitalea saponilacus</name>
    <dbReference type="NCBI Taxonomy" id="889453"/>
    <lineage>
        <taxon>Bacteria</taxon>
        <taxon>Pseudomonadati</taxon>
        <taxon>Bacteroidota</taxon>
        <taxon>Bacteroidia</taxon>
        <taxon>Marinilabiliales</taxon>
        <taxon>Marinilabiliaceae</taxon>
        <taxon>Alkalitalea</taxon>
    </lineage>
</organism>
<reference evidence="8 9" key="1">
    <citation type="submission" date="2017-02" db="EMBL/GenBank/DDBJ databases">
        <authorList>
            <person name="Peterson S.W."/>
        </authorList>
    </citation>
    <scope>NUCLEOTIDE SEQUENCE [LARGE SCALE GENOMIC DNA]</scope>
    <source>
        <strain evidence="8 9">DSM 24412</strain>
    </source>
</reference>
<dbReference type="PANTHER" id="PTHR43369:SF2">
    <property type="entry name" value="PHOSPHORIBOSYLGLYCINAMIDE FORMYLTRANSFERASE"/>
    <property type="match status" value="1"/>
</dbReference>
<dbReference type="PROSITE" id="PS00373">
    <property type="entry name" value="GART"/>
    <property type="match status" value="1"/>
</dbReference>
<evidence type="ECO:0000313" key="9">
    <source>
        <dbReference type="Proteomes" id="UP000191055"/>
    </source>
</evidence>
<dbReference type="GO" id="GO:0006189">
    <property type="term" value="P:'de novo' IMP biosynthetic process"/>
    <property type="evidence" value="ECO:0007669"/>
    <property type="project" value="UniProtKB-UniRule"/>
</dbReference>
<dbReference type="STRING" id="889453.SAMN03080601_00595"/>
<dbReference type="EC" id="2.1.2.2" evidence="6"/>
<feature type="site" description="Raises pKa of active site His" evidence="6">
    <location>
        <position position="145"/>
    </location>
</feature>
<protein>
    <recommendedName>
        <fullName evidence="6">Phosphoribosylglycinamide formyltransferase</fullName>
        <ecNumber evidence="6">2.1.2.2</ecNumber>
    </recommendedName>
    <alternativeName>
        <fullName evidence="6">5'-phosphoribosylglycinamide transformylase</fullName>
    </alternativeName>
    <alternativeName>
        <fullName evidence="6">GAR transformylase</fullName>
        <shortName evidence="6">GART</shortName>
    </alternativeName>
</protein>
<dbReference type="OrthoDB" id="9806170at2"/>
<evidence type="ECO:0000256" key="1">
    <source>
        <dbReference type="ARBA" id="ARBA00005054"/>
    </source>
</evidence>
<dbReference type="GO" id="GO:0004644">
    <property type="term" value="F:phosphoribosylglycinamide formyltransferase activity"/>
    <property type="evidence" value="ECO:0007669"/>
    <property type="project" value="UniProtKB-UniRule"/>
</dbReference>
<name>A0A1T5BQL2_9BACT</name>